<evidence type="ECO:0000256" key="5">
    <source>
        <dbReference type="ARBA" id="ARBA00023002"/>
    </source>
</evidence>
<protein>
    <recommendedName>
        <fullName evidence="8">Oxidoreductase, short chain dehydrogenase/reductase family protein</fullName>
    </recommendedName>
</protein>
<dbReference type="InterPro" id="IPR002347">
    <property type="entry name" value="SDR_fam"/>
</dbReference>
<keyword evidence="4" id="KW-0732">Signal</keyword>
<comment type="similarity">
    <text evidence="2">Belongs to the nematode transthyretin-like family.</text>
</comment>
<dbReference type="PANTHER" id="PTHR44147">
    <property type="entry name" value="DEHYDROGENASE/REDUCTASE SDR FAMILY MEMBER 1"/>
    <property type="match status" value="1"/>
</dbReference>
<dbReference type="Gene3D" id="3.40.50.720">
    <property type="entry name" value="NAD(P)-binding Rossmann-like Domain"/>
    <property type="match status" value="1"/>
</dbReference>
<evidence type="ECO:0008006" key="8">
    <source>
        <dbReference type="Google" id="ProtNLM"/>
    </source>
</evidence>
<evidence type="ECO:0000256" key="2">
    <source>
        <dbReference type="ARBA" id="ARBA00010112"/>
    </source>
</evidence>
<evidence type="ECO:0000313" key="7">
    <source>
        <dbReference type="Proteomes" id="UP001303046"/>
    </source>
</evidence>
<dbReference type="Pfam" id="PF00106">
    <property type="entry name" value="adh_short"/>
    <property type="match status" value="1"/>
</dbReference>
<keyword evidence="7" id="KW-1185">Reference proteome</keyword>
<evidence type="ECO:0000256" key="4">
    <source>
        <dbReference type="ARBA" id="ARBA00022729"/>
    </source>
</evidence>
<keyword evidence="3" id="KW-0964">Secreted</keyword>
<dbReference type="InterPro" id="IPR020904">
    <property type="entry name" value="Sc_DH/Rdtase_CS"/>
</dbReference>
<proteinExistence type="inferred from homology"/>
<comment type="caution">
    <text evidence="6">The sequence shown here is derived from an EMBL/GenBank/DDBJ whole genome shotgun (WGS) entry which is preliminary data.</text>
</comment>
<evidence type="ECO:0000256" key="1">
    <source>
        <dbReference type="ARBA" id="ARBA00004613"/>
    </source>
</evidence>
<reference evidence="6 7" key="1">
    <citation type="submission" date="2023-08" db="EMBL/GenBank/DDBJ databases">
        <title>A Necator americanus chromosomal reference genome.</title>
        <authorList>
            <person name="Ilik V."/>
            <person name="Petrzelkova K.J."/>
            <person name="Pardy F."/>
            <person name="Fuh T."/>
            <person name="Niatou-Singa F.S."/>
            <person name="Gouil Q."/>
            <person name="Baker L."/>
            <person name="Ritchie M.E."/>
            <person name="Jex A.R."/>
            <person name="Gazzola D."/>
            <person name="Li H."/>
            <person name="Toshio Fujiwara R."/>
            <person name="Zhan B."/>
            <person name="Aroian R.V."/>
            <person name="Pafco B."/>
            <person name="Schwarz E.M."/>
        </authorList>
    </citation>
    <scope>NUCLEOTIDE SEQUENCE [LARGE SCALE GENOMIC DNA]</scope>
    <source>
        <strain evidence="6 7">Aroian</strain>
        <tissue evidence="6">Whole animal</tissue>
    </source>
</reference>
<dbReference type="PANTHER" id="PTHR44147:SF2">
    <property type="entry name" value="DEHYDROGENASE_REDUCTASE SDR FAMILY MEMBER 1"/>
    <property type="match status" value="1"/>
</dbReference>
<dbReference type="PRINTS" id="PR00081">
    <property type="entry name" value="GDHRDH"/>
</dbReference>
<dbReference type="InterPro" id="IPR036291">
    <property type="entry name" value="NAD(P)-bd_dom_sf"/>
</dbReference>
<evidence type="ECO:0000256" key="3">
    <source>
        <dbReference type="ARBA" id="ARBA00022525"/>
    </source>
</evidence>
<dbReference type="EMBL" id="JAVFWL010000002">
    <property type="protein sequence ID" value="KAK6736665.1"/>
    <property type="molecule type" value="Genomic_DNA"/>
</dbReference>
<name>A0ABR1CGS3_NECAM</name>
<organism evidence="6 7">
    <name type="scientific">Necator americanus</name>
    <name type="common">Human hookworm</name>
    <dbReference type="NCBI Taxonomy" id="51031"/>
    <lineage>
        <taxon>Eukaryota</taxon>
        <taxon>Metazoa</taxon>
        <taxon>Ecdysozoa</taxon>
        <taxon>Nematoda</taxon>
        <taxon>Chromadorea</taxon>
        <taxon>Rhabditida</taxon>
        <taxon>Rhabditina</taxon>
        <taxon>Rhabditomorpha</taxon>
        <taxon>Strongyloidea</taxon>
        <taxon>Ancylostomatidae</taxon>
        <taxon>Bunostominae</taxon>
        <taxon>Necator</taxon>
    </lineage>
</organism>
<gene>
    <name evidence="6" type="primary">Necator_chrII.g7186</name>
    <name evidence="6" type="ORF">RB195_019393</name>
</gene>
<evidence type="ECO:0000313" key="6">
    <source>
        <dbReference type="EMBL" id="KAK6736665.1"/>
    </source>
</evidence>
<dbReference type="InterPro" id="IPR001534">
    <property type="entry name" value="Transthyretin-like"/>
</dbReference>
<keyword evidence="5" id="KW-0560">Oxidoreductase</keyword>
<comment type="subcellular location">
    <subcellularLocation>
        <location evidence="1">Secreted</location>
    </subcellularLocation>
</comment>
<dbReference type="Pfam" id="PF01060">
    <property type="entry name" value="TTR-52"/>
    <property type="match status" value="1"/>
</dbReference>
<accession>A0ABR1CGS3</accession>
<dbReference type="PROSITE" id="PS00061">
    <property type="entry name" value="ADH_SHORT"/>
    <property type="match status" value="1"/>
</dbReference>
<dbReference type="Gene3D" id="2.60.40.3330">
    <property type="match status" value="1"/>
</dbReference>
<dbReference type="Proteomes" id="UP001303046">
    <property type="component" value="Unassembled WGS sequence"/>
</dbReference>
<sequence length="539" mass="58863">MNRVWLSTAAGVASAQSRTVPKFQPLVSKMASALEGQIALVTGASRGIGRGIALQLGQSGATVYITGRKPEKSLQSRYSNLPTLEKTAEEIRQRGGNAVPVYCDHTDHNDIAKLFERINTENGGTLNILVNAAFSGGKDMADSGSIPFFQADPLLWDSINNVGLRNNYICCAHAAKIMTKKKSGLIVNISSAGALQYTFNVPYGVGKAALDRMSADMAVELNPFGVAILSLWPGMVRTEFSGILRNEGKLEKMVQQSKEALDKAFEHSESTEFVGKSVVALASDKKILKKSGKVFMTYDLAREYGFKDENGELPMDIRCVATALEFFGFNRTASIMPSFLRIPLWDNSGTILRPRTDERLGWFLGAFESSTIRAVAAEPLTNYGAAALMINDDFRMELKMEMKFVLLVCFVSTVSSLPFIGSIQSVAVTGKLTCNGKPAENVKVKLYEKEVLLDKLLDEKFSDSKGVFNLSGSKKELTTIDPKVNIYHKCNYEGICFKKISVKIPKNFVSEGETAEKVFDIGELNLAGAFSGESTDCLN</sequence>
<dbReference type="SUPFAM" id="SSF51735">
    <property type="entry name" value="NAD(P)-binding Rossmann-fold domains"/>
    <property type="match status" value="1"/>
</dbReference>
<dbReference type="InterPro" id="IPR038479">
    <property type="entry name" value="Transthyretin-like_sf"/>
</dbReference>